<evidence type="ECO:0000256" key="3">
    <source>
        <dbReference type="RuleBase" id="RU003829"/>
    </source>
</evidence>
<evidence type="ECO:0000256" key="2">
    <source>
        <dbReference type="PROSITE-ProRule" id="PRU00330"/>
    </source>
</evidence>
<dbReference type="InterPro" id="IPR001373">
    <property type="entry name" value="Cullin_N"/>
</dbReference>
<evidence type="ECO:0000313" key="5">
    <source>
        <dbReference type="EMBL" id="CAK0907049.1"/>
    </source>
</evidence>
<gene>
    <name evidence="5" type="ORF">PCOR1329_LOCUS82182</name>
</gene>
<keyword evidence="6" id="KW-1185">Reference proteome</keyword>
<dbReference type="InterPro" id="IPR045093">
    <property type="entry name" value="Cullin"/>
</dbReference>
<dbReference type="InterPro" id="IPR016158">
    <property type="entry name" value="Cullin_homology"/>
</dbReference>
<dbReference type="EMBL" id="CAUYUJ010021793">
    <property type="protein sequence ID" value="CAK0907049.1"/>
    <property type="molecule type" value="Genomic_DNA"/>
</dbReference>
<dbReference type="SUPFAM" id="SSF74788">
    <property type="entry name" value="Cullin repeat-like"/>
    <property type="match status" value="1"/>
</dbReference>
<feature type="domain" description="Cullin family profile" evidence="4">
    <location>
        <begin position="388"/>
        <end position="455"/>
    </location>
</feature>
<dbReference type="Proteomes" id="UP001189429">
    <property type="component" value="Unassembled WGS sequence"/>
</dbReference>
<name>A0ABN9Y3H3_9DINO</name>
<dbReference type="Pfam" id="PF00888">
    <property type="entry name" value="Cullin"/>
    <property type="match status" value="1"/>
</dbReference>
<dbReference type="InterPro" id="IPR016159">
    <property type="entry name" value="Cullin_repeat-like_dom_sf"/>
</dbReference>
<evidence type="ECO:0000256" key="1">
    <source>
        <dbReference type="ARBA" id="ARBA00006019"/>
    </source>
</evidence>
<dbReference type="SUPFAM" id="SSF75632">
    <property type="entry name" value="Cullin homology domain"/>
    <property type="match status" value="1"/>
</dbReference>
<comment type="caution">
    <text evidence="5">The sequence shown here is derived from an EMBL/GenBank/DDBJ whole genome shotgun (WGS) entry which is preliminary data.</text>
</comment>
<reference evidence="5" key="1">
    <citation type="submission" date="2023-10" db="EMBL/GenBank/DDBJ databases">
        <authorList>
            <person name="Chen Y."/>
            <person name="Shah S."/>
            <person name="Dougan E. K."/>
            <person name="Thang M."/>
            <person name="Chan C."/>
        </authorList>
    </citation>
    <scope>NUCLEOTIDE SEQUENCE [LARGE SCALE GENOMIC DNA]</scope>
</reference>
<dbReference type="Gene3D" id="1.20.1310.10">
    <property type="entry name" value="Cullin Repeats"/>
    <property type="match status" value="4"/>
</dbReference>
<dbReference type="PANTHER" id="PTHR11932">
    <property type="entry name" value="CULLIN"/>
    <property type="match status" value="1"/>
</dbReference>
<proteinExistence type="inferred from homology"/>
<evidence type="ECO:0000259" key="4">
    <source>
        <dbReference type="PROSITE" id="PS50069"/>
    </source>
</evidence>
<comment type="similarity">
    <text evidence="1 2 3">Belongs to the cullin family.</text>
</comment>
<dbReference type="PROSITE" id="PS50069">
    <property type="entry name" value="CULLIN_2"/>
    <property type="match status" value="1"/>
</dbReference>
<protein>
    <recommendedName>
        <fullName evidence="4">Cullin family profile domain-containing protein</fullName>
    </recommendedName>
</protein>
<dbReference type="InterPro" id="IPR036317">
    <property type="entry name" value="Cullin_homology_sf"/>
</dbReference>
<evidence type="ECO:0000313" key="6">
    <source>
        <dbReference type="Proteomes" id="UP001189429"/>
    </source>
</evidence>
<sequence>MAALACPAPGARRAPLAVRPLRPAPRPPEGLLDAAWASLRAAVAAAFGEEEPAPGAREEAYRLVETLCLNGQAASLARRLSEECTARARARLRLLAPAAAAPPGSGAELLERLQGAWAGHCRAMLGISEVFLYLNQTHLRGHPEGAARCLEERGTQIFRQCLAELPEVQERAVLLVLDLIDSQRRGQEDAAGPSPAPYVSMLLRLGIYEDCLEPGLVRRTAEFYRVESEELLGRTRAPAYLLHCERRLNEEQARCAEDLEGRSAAAVLAAAREELWGRHCGRVLEADLGGLVAQGGLENLGRLHRLCGQVGTLPLLCKSWGASIRCAGAAVLAVGDDPEESKNAIPGLVSLRAKLFGIVDEAFQGCSTFRLATKAALEELLGRAPQNRPAKLLARYLDEVLRGERGREEVDAIIAGAIGIFSHLAAKDAFEAFFRKDLARRLLHPRGLRRAPSLQ</sequence>
<organism evidence="5 6">
    <name type="scientific">Prorocentrum cordatum</name>
    <dbReference type="NCBI Taxonomy" id="2364126"/>
    <lineage>
        <taxon>Eukaryota</taxon>
        <taxon>Sar</taxon>
        <taxon>Alveolata</taxon>
        <taxon>Dinophyceae</taxon>
        <taxon>Prorocentrales</taxon>
        <taxon>Prorocentraceae</taxon>
        <taxon>Prorocentrum</taxon>
    </lineage>
</organism>
<accession>A0ABN9Y3H3</accession>